<dbReference type="InterPro" id="IPR004770">
    <property type="entry name" value="Na/H_antiport_NhaC"/>
</dbReference>
<dbReference type="PANTHER" id="PTHR33451">
    <property type="entry name" value="MALATE-2H(+)/NA(+)-LACTATE ANTIPORTER"/>
    <property type="match status" value="1"/>
</dbReference>
<dbReference type="PATRIC" id="fig|1196324.3.peg.2769"/>
<keyword evidence="12" id="KW-1185">Reference proteome</keyword>
<feature type="transmembrane region" description="Helical" evidence="9">
    <location>
        <begin position="189"/>
        <end position="207"/>
    </location>
</feature>
<dbReference type="NCBIfam" id="TIGR00931">
    <property type="entry name" value="antiport_nhaC"/>
    <property type="match status" value="1"/>
</dbReference>
<reference evidence="11 12" key="1">
    <citation type="journal article" date="2012" name="J. Bacteriol.">
        <title>Genome of Bacillus macauensis ZFHKF-1, a Long-Chain-Forming Bacterium.</title>
        <authorList>
            <person name="Cai L."/>
            <person name="Zhang T."/>
        </authorList>
    </citation>
    <scope>NUCLEOTIDE SEQUENCE [LARGE SCALE GENOMIC DNA]</scope>
    <source>
        <strain evidence="11 12">ZFHKF-1</strain>
    </source>
</reference>
<dbReference type="PANTHER" id="PTHR33451:SF6">
    <property type="entry name" value="NA(+)_H(+) ANTIPORTER NHAC"/>
    <property type="match status" value="1"/>
</dbReference>
<dbReference type="OrthoDB" id="9762978at2"/>
<evidence type="ECO:0000256" key="6">
    <source>
        <dbReference type="ARBA" id="ARBA00022989"/>
    </source>
</evidence>
<evidence type="ECO:0000313" key="11">
    <source>
        <dbReference type="EMBL" id="EIT84717.1"/>
    </source>
</evidence>
<dbReference type="InterPro" id="IPR018461">
    <property type="entry name" value="Na/H_Antiport_NhaC-like_C"/>
</dbReference>
<feature type="transmembrane region" description="Helical" evidence="9">
    <location>
        <begin position="253"/>
        <end position="271"/>
    </location>
</feature>
<feature type="transmembrane region" description="Helical" evidence="9">
    <location>
        <begin position="106"/>
        <end position="127"/>
    </location>
</feature>
<keyword evidence="5 9" id="KW-0812">Transmembrane</keyword>
<feature type="transmembrane region" description="Helical" evidence="9">
    <location>
        <begin position="406"/>
        <end position="425"/>
    </location>
</feature>
<dbReference type="AlphaFoldDB" id="I8AGB3"/>
<feature type="transmembrane region" description="Helical" evidence="9">
    <location>
        <begin position="432"/>
        <end position="452"/>
    </location>
</feature>
<name>I8AGB3_9BACL</name>
<comment type="subcellular location">
    <subcellularLocation>
        <location evidence="1">Cell membrane</location>
        <topology evidence="1">Multi-pass membrane protein</topology>
    </subcellularLocation>
</comment>
<proteinExistence type="inferred from homology"/>
<feature type="transmembrane region" description="Helical" evidence="9">
    <location>
        <begin position="311"/>
        <end position="336"/>
    </location>
</feature>
<dbReference type="InterPro" id="IPR052180">
    <property type="entry name" value="NhaC_Na-H+_Antiporter"/>
</dbReference>
<evidence type="ECO:0000313" key="12">
    <source>
        <dbReference type="Proteomes" id="UP000004080"/>
    </source>
</evidence>
<comment type="similarity">
    <text evidence="8">Belongs to the NhaC Na(+)/H(+) (TC 2.A.35) antiporter family.</text>
</comment>
<keyword evidence="7 9" id="KW-0472">Membrane</keyword>
<keyword evidence="2" id="KW-0813">Transport</keyword>
<feature type="transmembrane region" description="Helical" evidence="9">
    <location>
        <begin position="34"/>
        <end position="54"/>
    </location>
</feature>
<evidence type="ECO:0000256" key="8">
    <source>
        <dbReference type="ARBA" id="ARBA00038435"/>
    </source>
</evidence>
<evidence type="ECO:0000256" key="2">
    <source>
        <dbReference type="ARBA" id="ARBA00022448"/>
    </source>
</evidence>
<evidence type="ECO:0000256" key="9">
    <source>
        <dbReference type="SAM" id="Phobius"/>
    </source>
</evidence>
<accession>I8AGB3</accession>
<dbReference type="STRING" id="1196324.A374_13535"/>
<comment type="caution">
    <text evidence="11">The sequence shown here is derived from an EMBL/GenBank/DDBJ whole genome shotgun (WGS) entry which is preliminary data.</text>
</comment>
<feature type="transmembrane region" description="Helical" evidence="9">
    <location>
        <begin position="61"/>
        <end position="86"/>
    </location>
</feature>
<evidence type="ECO:0000256" key="1">
    <source>
        <dbReference type="ARBA" id="ARBA00004651"/>
    </source>
</evidence>
<dbReference type="GO" id="GO:0005886">
    <property type="term" value="C:plasma membrane"/>
    <property type="evidence" value="ECO:0007669"/>
    <property type="project" value="UniProtKB-SubCell"/>
</dbReference>
<dbReference type="RefSeq" id="WP_007202785.1">
    <property type="nucleotide sequence ID" value="NZ_AKKV01000030.1"/>
</dbReference>
<evidence type="ECO:0000256" key="5">
    <source>
        <dbReference type="ARBA" id="ARBA00022692"/>
    </source>
</evidence>
<keyword evidence="6 9" id="KW-1133">Transmembrane helix</keyword>
<feature type="transmembrane region" description="Helical" evidence="9">
    <location>
        <begin position="348"/>
        <end position="371"/>
    </location>
</feature>
<feature type="transmembrane region" description="Helical" evidence="9">
    <location>
        <begin position="7"/>
        <end position="28"/>
    </location>
</feature>
<feature type="transmembrane region" description="Helical" evidence="9">
    <location>
        <begin position="227"/>
        <end position="246"/>
    </location>
</feature>
<dbReference type="eggNOG" id="COG1757">
    <property type="taxonomic scope" value="Bacteria"/>
</dbReference>
<gene>
    <name evidence="11" type="ORF">A374_13535</name>
</gene>
<keyword evidence="4" id="KW-1003">Cell membrane</keyword>
<dbReference type="EMBL" id="AKKV01000030">
    <property type="protein sequence ID" value="EIT84717.1"/>
    <property type="molecule type" value="Genomic_DNA"/>
</dbReference>
<evidence type="ECO:0000256" key="7">
    <source>
        <dbReference type="ARBA" id="ARBA00023136"/>
    </source>
</evidence>
<protein>
    <submittedName>
        <fullName evidence="11">Na+/H+ antiporter NhaC</fullName>
    </submittedName>
</protein>
<organism evidence="11 12">
    <name type="scientific">Fictibacillus macauensis ZFHKF-1</name>
    <dbReference type="NCBI Taxonomy" id="1196324"/>
    <lineage>
        <taxon>Bacteria</taxon>
        <taxon>Bacillati</taxon>
        <taxon>Bacillota</taxon>
        <taxon>Bacilli</taxon>
        <taxon>Bacillales</taxon>
        <taxon>Fictibacillaceae</taxon>
        <taxon>Fictibacillus</taxon>
    </lineage>
</organism>
<evidence type="ECO:0000256" key="3">
    <source>
        <dbReference type="ARBA" id="ARBA00022449"/>
    </source>
</evidence>
<evidence type="ECO:0000259" key="10">
    <source>
        <dbReference type="Pfam" id="PF03553"/>
    </source>
</evidence>
<dbReference type="Pfam" id="PF03553">
    <property type="entry name" value="Na_H_antiporter"/>
    <property type="match status" value="1"/>
</dbReference>
<feature type="domain" description="Na+/H+ antiporter NhaC-like C-terminal" evidence="10">
    <location>
        <begin position="157"/>
        <end position="449"/>
    </location>
</feature>
<keyword evidence="3" id="KW-0050">Antiport</keyword>
<dbReference type="GO" id="GO:0015297">
    <property type="term" value="F:antiporter activity"/>
    <property type="evidence" value="ECO:0007669"/>
    <property type="project" value="UniProtKB-KW"/>
</dbReference>
<evidence type="ECO:0000256" key="4">
    <source>
        <dbReference type="ARBA" id="ARBA00022475"/>
    </source>
</evidence>
<dbReference type="Proteomes" id="UP000004080">
    <property type="component" value="Unassembled WGS sequence"/>
</dbReference>
<sequence>MNQRMKAPAVVLLLVLIVAIMFSSLVLLKVEPHIPLFFCIMITSIFALVSGVKWKQIEKGLIAGIVNGIQPLMLLFMISFVIASWMMSGAVPTLLYYGMGFIKPEWFAISALFITILVSTFTGSSFTTASTVGVALMGIAHALGVNPGLAAGAIVCGACFGDKMSPLSDSTNLASGTIGVNLFNHIRHMMWTTVPALIITAIIFVFVGHHSSGASLDQLTEMKRVLGSHFTITLWTLLSPLCVMILAFRKVSIIPTLMIGVVTAIVTTFFVNDTLTLSQIINTLQNGLQMKTGNVAVDAIINKGGLLPMMWSVSLIMIALALGGLLQSLGLLDLLLKSAGGAMKKTGHLIAMTAATGLGVNLLTGEMYLSILLPGQSFKKYYEQHNVSLLNLSRTMEDAGTLINPLVPWSVSGAFFAATLGVSALDYIPFAFLLYLSPLFTLIYGYTGIGLASNEKK</sequence>